<dbReference type="Proteomes" id="UP000647980">
    <property type="component" value="Unassembled WGS sequence"/>
</dbReference>
<gene>
    <name evidence="2" type="ORF">IR135_04190</name>
</gene>
<dbReference type="Pfam" id="PF02371">
    <property type="entry name" value="Transposase_20"/>
    <property type="match status" value="1"/>
</dbReference>
<proteinExistence type="predicted"/>
<organism evidence="2 3">
    <name type="scientific">Jeotgalicoccus nanhaiensis</name>
    <dbReference type="NCBI Taxonomy" id="568603"/>
    <lineage>
        <taxon>Bacteria</taxon>
        <taxon>Bacillati</taxon>
        <taxon>Bacillota</taxon>
        <taxon>Bacilli</taxon>
        <taxon>Bacillales</taxon>
        <taxon>Staphylococcaceae</taxon>
        <taxon>Jeotgalicoccus</taxon>
    </lineage>
</organism>
<evidence type="ECO:0000313" key="2">
    <source>
        <dbReference type="EMBL" id="MBF0753462.1"/>
    </source>
</evidence>
<feature type="domain" description="Transposase IS116/IS110/IS902 C-terminal" evidence="1">
    <location>
        <begin position="5"/>
        <end position="42"/>
    </location>
</feature>
<name>A0ABR9XX57_9STAP</name>
<reference evidence="2 3" key="1">
    <citation type="submission" date="2020-10" db="EMBL/GenBank/DDBJ databases">
        <title>Mouse Oral microbiota.</title>
        <authorList>
            <person name="Joseph S."/>
            <person name="Aduse-Opoku J."/>
        </authorList>
    </citation>
    <scope>NUCLEOTIDE SEQUENCE [LARGE SCALE GENOMIC DNA]</scope>
    <source>
        <strain evidence="2 3">19428wE5_W307</strain>
    </source>
</reference>
<sequence>MAEYHILSSFPRSGDVTAVQIIAEVGDIRRFNSSKQLSTFTGSF</sequence>
<accession>A0ABR9XX57</accession>
<evidence type="ECO:0000313" key="3">
    <source>
        <dbReference type="Proteomes" id="UP000647980"/>
    </source>
</evidence>
<protein>
    <submittedName>
        <fullName evidence="2">Transposase</fullName>
    </submittedName>
</protein>
<dbReference type="InterPro" id="IPR003346">
    <property type="entry name" value="Transposase_20"/>
</dbReference>
<evidence type="ECO:0000259" key="1">
    <source>
        <dbReference type="Pfam" id="PF02371"/>
    </source>
</evidence>
<keyword evidence="3" id="KW-1185">Reference proteome</keyword>
<comment type="caution">
    <text evidence="2">The sequence shown here is derived from an EMBL/GenBank/DDBJ whole genome shotgun (WGS) entry which is preliminary data.</text>
</comment>
<dbReference type="EMBL" id="JADGLW010000002">
    <property type="protein sequence ID" value="MBF0753462.1"/>
    <property type="molecule type" value="Genomic_DNA"/>
</dbReference>